<feature type="domain" description="DUF4371" evidence="1">
    <location>
        <begin position="5"/>
        <end position="175"/>
    </location>
</feature>
<reference evidence="2 3" key="1">
    <citation type="submission" date="2015-09" db="EMBL/GenBank/DDBJ databases">
        <title>Trachymyrmex zeteki WGS genome.</title>
        <authorList>
            <person name="Nygaard S."/>
            <person name="Hu H."/>
            <person name="Boomsma J."/>
            <person name="Zhang G."/>
        </authorList>
    </citation>
    <scope>NUCLEOTIDE SEQUENCE [LARGE SCALE GENOMIC DNA]</scope>
    <source>
        <strain evidence="2">Tzet28-1</strain>
        <tissue evidence="2">Whole body</tissue>
    </source>
</reference>
<dbReference type="Proteomes" id="UP000075809">
    <property type="component" value="Unassembled WGS sequence"/>
</dbReference>
<dbReference type="InterPro" id="IPR012337">
    <property type="entry name" value="RNaseH-like_sf"/>
</dbReference>
<proteinExistence type="predicted"/>
<dbReference type="AlphaFoldDB" id="A0A151X0J2"/>
<keyword evidence="3" id="KW-1185">Reference proteome</keyword>
<dbReference type="SUPFAM" id="SSF53098">
    <property type="entry name" value="Ribonuclease H-like"/>
    <property type="match status" value="1"/>
</dbReference>
<evidence type="ECO:0000259" key="1">
    <source>
        <dbReference type="Pfam" id="PF14291"/>
    </source>
</evidence>
<dbReference type="PANTHER" id="PTHR45749">
    <property type="match status" value="1"/>
</dbReference>
<name>A0A151X0J2_9HYME</name>
<dbReference type="PANTHER" id="PTHR45749:SF14">
    <property type="entry name" value="TTF-TYPE DOMAIN-CONTAINING PROTEIN"/>
    <property type="match status" value="1"/>
</dbReference>
<evidence type="ECO:0000313" key="2">
    <source>
        <dbReference type="EMBL" id="KYQ53455.1"/>
    </source>
</evidence>
<dbReference type="EMBL" id="KQ982626">
    <property type="protein sequence ID" value="KYQ53455.1"/>
    <property type="molecule type" value="Genomic_DNA"/>
</dbReference>
<dbReference type="InterPro" id="IPR025398">
    <property type="entry name" value="DUF4371"/>
</dbReference>
<gene>
    <name evidence="2" type="ORF">ALC60_07414</name>
</gene>
<accession>A0A151X0J2</accession>
<protein>
    <submittedName>
        <fullName evidence="2">Zinc finger MYM-type protein 1</fullName>
    </submittedName>
</protein>
<evidence type="ECO:0000313" key="3">
    <source>
        <dbReference type="Proteomes" id="UP000075809"/>
    </source>
</evidence>
<organism evidence="2 3">
    <name type="scientific">Mycetomoellerius zeteki</name>
    <dbReference type="NCBI Taxonomy" id="64791"/>
    <lineage>
        <taxon>Eukaryota</taxon>
        <taxon>Metazoa</taxon>
        <taxon>Ecdysozoa</taxon>
        <taxon>Arthropoda</taxon>
        <taxon>Hexapoda</taxon>
        <taxon>Insecta</taxon>
        <taxon>Pterygota</taxon>
        <taxon>Neoptera</taxon>
        <taxon>Endopterygota</taxon>
        <taxon>Hymenoptera</taxon>
        <taxon>Apocrita</taxon>
        <taxon>Aculeata</taxon>
        <taxon>Formicoidea</taxon>
        <taxon>Formicidae</taxon>
        <taxon>Myrmicinae</taxon>
        <taxon>Mycetomoellerius</taxon>
    </lineage>
</organism>
<dbReference type="Pfam" id="PF14291">
    <property type="entry name" value="DUF4371"/>
    <property type="match status" value="1"/>
</dbReference>
<sequence>MADSRVALLKIFNTVSVLAQQNIAFRGSNNDEYSNLLKILKMRAEEIPELKWWLNKPTGYKWLHHDYVNEMLKIMAHEVINIHIREIKSVEYYSIIVDETMDVSRLEQVSISFRITLPDFTVKEIFMGFYETSNTKSETLLNIIKGVLLRYELDITKLRGQYFDGTANMSGKYSGVQTLLRKLESRALFVHCTAHTLNLVAQDAMKNVEMIKNFIGVTKDVINFIRDSPKRIAIFKDLQATCDENLPTLSPFCPTR</sequence>